<accession>A0A421EX89</accession>
<proteinExistence type="predicted"/>
<dbReference type="Proteomes" id="UP000285624">
    <property type="component" value="Unassembled WGS sequence"/>
</dbReference>
<feature type="compositionally biased region" description="Low complexity" evidence="1">
    <location>
        <begin position="75"/>
        <end position="84"/>
    </location>
</feature>
<evidence type="ECO:0000313" key="6">
    <source>
        <dbReference type="Proteomes" id="UP000285883"/>
    </source>
</evidence>
<reference evidence="5 6" key="2">
    <citation type="submission" date="2018-07" db="EMBL/GenBank/DDBJ databases">
        <title>Genome sequencing of oomycete isolates from Chile give support for New Zealand origin for Phytophthora kernoviae and make available the first Nothophytophthora sp. genome.</title>
        <authorList>
            <person name="Studholme D.J."/>
            <person name="Sanfuentes E."/>
            <person name="Panda P."/>
            <person name="Hill R."/>
            <person name="Sambles C."/>
            <person name="Grant M."/>
            <person name="Williams N.M."/>
            <person name="Mcdougal R.L."/>
        </authorList>
    </citation>
    <scope>NUCLEOTIDE SEQUENCE [LARGE SCALE GENOMIC DNA]</scope>
    <source>
        <strain evidence="3">Chile2</strain>
        <strain evidence="4">Chile4</strain>
    </source>
</reference>
<evidence type="ECO:0000313" key="3">
    <source>
        <dbReference type="EMBL" id="RLN06829.1"/>
    </source>
</evidence>
<evidence type="ECO:0000313" key="2">
    <source>
        <dbReference type="EMBL" id="KAG2502564.1"/>
    </source>
</evidence>
<feature type="region of interest" description="Disordered" evidence="1">
    <location>
        <begin position="1"/>
        <end position="161"/>
    </location>
</feature>
<reference evidence="2" key="3">
    <citation type="submission" date="2020-06" db="EMBL/GenBank/DDBJ databases">
        <authorList>
            <person name="Studholme D.J."/>
        </authorList>
    </citation>
    <scope>NUCLEOTIDE SEQUENCE</scope>
    <source>
        <strain evidence="2">NZFS 3630</strain>
    </source>
</reference>
<dbReference type="AlphaFoldDB" id="A0A421EX89"/>
<dbReference type="EMBL" id="MBDN02001111">
    <property type="protein sequence ID" value="RLN72572.1"/>
    <property type="molecule type" value="Genomic_DNA"/>
</dbReference>
<evidence type="ECO:0000313" key="5">
    <source>
        <dbReference type="Proteomes" id="UP000285624"/>
    </source>
</evidence>
<dbReference type="Proteomes" id="UP000285883">
    <property type="component" value="Unassembled WGS sequence"/>
</dbReference>
<sequence length="333" mass="35222">MSKTTMITRGAPASPNAPSSPTSRADIAPSDSELPSASQEVVDVTGAEEPWADTAARRTSDPPPLRSTRRPSVKAAAGAALAEACRGKKKATKHVSDPAAGAATKKKAASDADRGSESDGETKPAPPASKKTRKAVPSAKTLTTEAIPATKSLPKPRPDRGFDLGEFMSTFEPGLAGAECGSAIATSGATAVPSEPAPTNMIAELWALKGEIIGFCEALRAIAYRSSAWTMALVSVLSQEKAEDISEKPSRGRHDSARSTAIPESIRRLIPVNRKGQEPCLRNVAGFSCSGGTYKRCGNSRRVHNWNEHLLSRLQELIDTTYDMRATNGRECR</sequence>
<name>A0A421EX89_9STRA</name>
<feature type="compositionally biased region" description="Basic and acidic residues" evidence="1">
    <location>
        <begin position="108"/>
        <end position="122"/>
    </location>
</feature>
<reference evidence="2" key="1">
    <citation type="journal article" date="2015" name="Genom Data">
        <title>Genome sequences of six Phytophthora species associated with forests in New Zealand.</title>
        <authorList>
            <person name="Studholme D.J."/>
            <person name="McDougal R.L."/>
            <person name="Sambles C."/>
            <person name="Hansen E."/>
            <person name="Hardy G."/>
            <person name="Grant M."/>
            <person name="Ganley R.J."/>
            <person name="Williams N.M."/>
        </authorList>
    </citation>
    <scope>NUCLEOTIDE SEQUENCE</scope>
    <source>
        <strain evidence="2">NZFS 3630</strain>
    </source>
</reference>
<dbReference type="EMBL" id="JPWU03001300">
    <property type="protein sequence ID" value="KAG2502564.1"/>
    <property type="molecule type" value="Genomic_DNA"/>
</dbReference>
<dbReference type="STRING" id="325452.A0A421EX89"/>
<evidence type="ECO:0000256" key="1">
    <source>
        <dbReference type="SAM" id="MobiDB-lite"/>
    </source>
</evidence>
<organism evidence="3 6">
    <name type="scientific">Phytophthora kernoviae</name>
    <dbReference type="NCBI Taxonomy" id="325452"/>
    <lineage>
        <taxon>Eukaryota</taxon>
        <taxon>Sar</taxon>
        <taxon>Stramenopiles</taxon>
        <taxon>Oomycota</taxon>
        <taxon>Peronosporomycetes</taxon>
        <taxon>Peronosporales</taxon>
        <taxon>Peronosporaceae</taxon>
        <taxon>Phytophthora</taxon>
    </lineage>
</organism>
<dbReference type="Proteomes" id="UP000792063">
    <property type="component" value="Unassembled WGS sequence"/>
</dbReference>
<gene>
    <name evidence="3" type="ORF">BBI17_009777</name>
    <name evidence="4" type="ORF">BBO99_00009765</name>
    <name evidence="2" type="ORF">JM18_009858</name>
</gene>
<dbReference type="EMBL" id="MAYM02001917">
    <property type="protein sequence ID" value="RLN06829.1"/>
    <property type="molecule type" value="Genomic_DNA"/>
</dbReference>
<feature type="compositionally biased region" description="Low complexity" evidence="1">
    <location>
        <begin position="11"/>
        <end position="25"/>
    </location>
</feature>
<protein>
    <submittedName>
        <fullName evidence="3">Uncharacterized protein</fullName>
    </submittedName>
</protein>
<comment type="caution">
    <text evidence="3">The sequence shown here is derived from an EMBL/GenBank/DDBJ whole genome shotgun (WGS) entry which is preliminary data.</text>
</comment>
<keyword evidence="5" id="KW-1185">Reference proteome</keyword>
<evidence type="ECO:0000313" key="4">
    <source>
        <dbReference type="EMBL" id="RLN72572.1"/>
    </source>
</evidence>